<accession>H3NLT8</accession>
<feature type="domain" description="Putative amidase" evidence="2">
    <location>
        <begin position="236"/>
        <end position="277"/>
    </location>
</feature>
<protein>
    <recommendedName>
        <fullName evidence="2">Putative amidase domain-containing protein</fullName>
    </recommendedName>
</protein>
<dbReference type="Proteomes" id="UP000004191">
    <property type="component" value="Unassembled WGS sequence"/>
</dbReference>
<name>H3NLT8_9FIRM</name>
<sequence>MKRSINIIFSLCLLLVVIFTISNNVYAEKGKKEVDVMIKDFFDTREKYSYEQDKKINTKKSSKFKSIKTSNDSIFSKLKVRNKNLEEYLLKYIKLQEVINTKSDIEEEIIKEDINKDITYEGNKIIVFVERNKQSIYTINGIKSEDITFENSKCKFIFDKRTMELIDYQPQDIEEKVLMKADMDKLIDKESEEREKAKSQNDLQVQKYLLNKRDNNFEVVNHKLAMPFAYRKNEFNRAAMVNYANKHAKNYNRNYPDFGKIGNGDCTNFVSQIIKAGIYLD</sequence>
<dbReference type="InterPro" id="IPR024301">
    <property type="entry name" value="Amidase_6"/>
</dbReference>
<dbReference type="PATRIC" id="fig|883114.3.peg.294"/>
<feature type="coiled-coil region" evidence="1">
    <location>
        <begin position="180"/>
        <end position="207"/>
    </location>
</feature>
<keyword evidence="1" id="KW-0175">Coiled coil</keyword>
<evidence type="ECO:0000313" key="4">
    <source>
        <dbReference type="Proteomes" id="UP000004191"/>
    </source>
</evidence>
<gene>
    <name evidence="3" type="ORF">HMPREF9709_00299</name>
</gene>
<dbReference type="GeneID" id="96998312"/>
<evidence type="ECO:0000256" key="1">
    <source>
        <dbReference type="SAM" id="Coils"/>
    </source>
</evidence>
<dbReference type="RefSeq" id="WP_005397257.1">
    <property type="nucleotide sequence ID" value="NZ_JH601088.1"/>
</dbReference>
<dbReference type="Pfam" id="PF12671">
    <property type="entry name" value="Amidase_6"/>
    <property type="match status" value="1"/>
</dbReference>
<evidence type="ECO:0000259" key="2">
    <source>
        <dbReference type="Pfam" id="PF12671"/>
    </source>
</evidence>
<dbReference type="AlphaFoldDB" id="H3NLT8"/>
<dbReference type="HOGENOM" id="CLU_989616_0_0_9"/>
<dbReference type="PANTHER" id="PTHR40032:SF1">
    <property type="entry name" value="EXPORTED PROTEIN"/>
    <property type="match status" value="1"/>
</dbReference>
<evidence type="ECO:0000313" key="3">
    <source>
        <dbReference type="EMBL" id="EHR35608.1"/>
    </source>
</evidence>
<dbReference type="OrthoDB" id="9812429at2"/>
<reference evidence="3 4" key="1">
    <citation type="submission" date="2012-01" db="EMBL/GenBank/DDBJ databases">
        <title>The Genome Sequence of Helcococcus kunzii ATCC 51366.</title>
        <authorList>
            <consortium name="The Broad Institute Genome Sequencing Platform"/>
            <person name="Earl A."/>
            <person name="Ward D."/>
            <person name="Feldgarden M."/>
            <person name="Gevers D."/>
            <person name="Huys G."/>
            <person name="Young S.K."/>
            <person name="Zeng Q."/>
            <person name="Gargeya S."/>
            <person name="Fitzgerald M."/>
            <person name="Haas B."/>
            <person name="Abouelleil A."/>
            <person name="Alvarado L."/>
            <person name="Arachchi H.M."/>
            <person name="Berlin A."/>
            <person name="Chapman S.B."/>
            <person name="Gearin G."/>
            <person name="Goldberg J."/>
            <person name="Griggs A."/>
            <person name="Gujja S."/>
            <person name="Hansen M."/>
            <person name="Heiman D."/>
            <person name="Howarth C."/>
            <person name="Larimer J."/>
            <person name="Lui A."/>
            <person name="MacDonald P.J.P."/>
            <person name="McCowen C."/>
            <person name="Montmayeur A."/>
            <person name="Murphy C."/>
            <person name="Neiman D."/>
            <person name="Pearson M."/>
            <person name="Priest M."/>
            <person name="Roberts A."/>
            <person name="Saif S."/>
            <person name="Shea T."/>
            <person name="Sisk P."/>
            <person name="Stolte C."/>
            <person name="Sykes S."/>
            <person name="Wortman J."/>
            <person name="Nusbaum C."/>
            <person name="Birren B."/>
        </authorList>
    </citation>
    <scope>NUCLEOTIDE SEQUENCE [LARGE SCALE GENOMIC DNA]</scope>
    <source>
        <strain evidence="3 4">ATCC 51366</strain>
    </source>
</reference>
<comment type="caution">
    <text evidence="3">The sequence shown here is derived from an EMBL/GenBank/DDBJ whole genome shotgun (WGS) entry which is preliminary data.</text>
</comment>
<dbReference type="PANTHER" id="PTHR40032">
    <property type="entry name" value="EXPORTED PROTEIN-RELATED"/>
    <property type="match status" value="1"/>
</dbReference>
<keyword evidence="4" id="KW-1185">Reference proteome</keyword>
<organism evidence="3 4">
    <name type="scientific">Helcococcus kunzii ATCC 51366</name>
    <dbReference type="NCBI Taxonomy" id="883114"/>
    <lineage>
        <taxon>Bacteria</taxon>
        <taxon>Bacillati</taxon>
        <taxon>Bacillota</taxon>
        <taxon>Tissierellia</taxon>
        <taxon>Tissierellales</taxon>
        <taxon>Peptoniphilaceae</taxon>
        <taxon>Helcococcus</taxon>
    </lineage>
</organism>
<proteinExistence type="predicted"/>
<dbReference type="EMBL" id="AGEI01000011">
    <property type="protein sequence ID" value="EHR35608.1"/>
    <property type="molecule type" value="Genomic_DNA"/>
</dbReference>